<evidence type="ECO:0000313" key="2">
    <source>
        <dbReference type="EMBL" id="GAA5796398.1"/>
    </source>
</evidence>
<proteinExistence type="predicted"/>
<feature type="region of interest" description="Disordered" evidence="1">
    <location>
        <begin position="1"/>
        <end position="20"/>
    </location>
</feature>
<feature type="compositionally biased region" description="Basic and acidic residues" evidence="1">
    <location>
        <begin position="8"/>
        <end position="20"/>
    </location>
</feature>
<dbReference type="EMBL" id="BAABUJ010000006">
    <property type="protein sequence ID" value="GAA5796398.1"/>
    <property type="molecule type" value="Genomic_DNA"/>
</dbReference>
<accession>A0ABP9XPM3</accession>
<sequence length="130" mass="15071">MTDQSNAKNEHLPRTYTEEEHLELFQRFRQEEQTTSHRSREERELPMEITTSLESITMKNGLWEKKLINRLPKSSKITPSTLHKWPTRTTKGQKLVASMDEQQLKSLNNSAPSNLEAKKIYSVCLDPASS</sequence>
<feature type="compositionally biased region" description="Basic and acidic residues" evidence="1">
    <location>
        <begin position="28"/>
        <end position="46"/>
    </location>
</feature>
<evidence type="ECO:0000256" key="1">
    <source>
        <dbReference type="SAM" id="MobiDB-lite"/>
    </source>
</evidence>
<keyword evidence="3" id="KW-1185">Reference proteome</keyword>
<evidence type="ECO:0000313" key="3">
    <source>
        <dbReference type="Proteomes" id="UP001476247"/>
    </source>
</evidence>
<gene>
    <name evidence="2" type="ORF">HPULCUR_001770</name>
</gene>
<comment type="caution">
    <text evidence="2">The sequence shown here is derived from an EMBL/GenBank/DDBJ whole genome shotgun (WGS) entry which is preliminary data.</text>
</comment>
<reference evidence="2 3" key="1">
    <citation type="submission" date="2024-04" db="EMBL/GenBank/DDBJ databases">
        <title>genome sequences of Mucor flavus KT1a and Helicostylum pulchrum KT1b strains isolation_sourced from the surface of a dry-aged beef.</title>
        <authorList>
            <person name="Toyotome T."/>
            <person name="Hosono M."/>
            <person name="Torimaru M."/>
            <person name="Fukuda K."/>
            <person name="Mikami N."/>
        </authorList>
    </citation>
    <scope>NUCLEOTIDE SEQUENCE [LARGE SCALE GENOMIC DNA]</scope>
    <source>
        <strain evidence="2 3">KT1b</strain>
    </source>
</reference>
<organism evidence="2 3">
    <name type="scientific">Helicostylum pulchrum</name>
    <dbReference type="NCBI Taxonomy" id="562976"/>
    <lineage>
        <taxon>Eukaryota</taxon>
        <taxon>Fungi</taxon>
        <taxon>Fungi incertae sedis</taxon>
        <taxon>Mucoromycota</taxon>
        <taxon>Mucoromycotina</taxon>
        <taxon>Mucoromycetes</taxon>
        <taxon>Mucorales</taxon>
        <taxon>Mucorineae</taxon>
        <taxon>Mucoraceae</taxon>
        <taxon>Helicostylum</taxon>
    </lineage>
</organism>
<name>A0ABP9XPM3_9FUNG</name>
<protein>
    <submittedName>
        <fullName evidence="2">Uncharacterized protein</fullName>
    </submittedName>
</protein>
<feature type="region of interest" description="Disordered" evidence="1">
    <location>
        <begin position="28"/>
        <end position="47"/>
    </location>
</feature>
<dbReference type="Proteomes" id="UP001476247">
    <property type="component" value="Unassembled WGS sequence"/>
</dbReference>